<protein>
    <submittedName>
        <fullName evidence="1">Uncharacterized protein</fullName>
    </submittedName>
</protein>
<sequence length="363" mass="39210">MKTYRSRSFAFGPMYLTLLVSAFLAMQTVQAFGAHVIRSRWEFLEELGGNQMTMHAVRRAVAGRKPQFLVQAPPLILPYHNGQVLAGNQISIYITWYGRFSKAQKSTIMDFLASFKPSKKILKVISSPSVSSWWKPTAAYKDVEGKAVSPSLKVSGQVVNRRTSLGKNLKTADIETLVVTSLETFPADANAIYLILTADDVEVESFCDSSCGSHSSLGVWTSGQEVILPYAWVGNSGLQCPGQCAWPFASPKPPAGPVQIPLLPPNGDVGLDGMIINIAAMLAGAATNPFDNAYYQGDASLPLEAATACEGLFGPGSYPGYPGRLLFDNAGSSFNAYGIHGRKFLLPALWNPITFNCQTLPTD</sequence>
<name>A0ABP0WXJ7_9BRYO</name>
<organism evidence="1 2">
    <name type="scientific">Sphagnum jensenii</name>
    <dbReference type="NCBI Taxonomy" id="128206"/>
    <lineage>
        <taxon>Eukaryota</taxon>
        <taxon>Viridiplantae</taxon>
        <taxon>Streptophyta</taxon>
        <taxon>Embryophyta</taxon>
        <taxon>Bryophyta</taxon>
        <taxon>Sphagnophytina</taxon>
        <taxon>Sphagnopsida</taxon>
        <taxon>Sphagnales</taxon>
        <taxon>Sphagnaceae</taxon>
        <taxon>Sphagnum</taxon>
    </lineage>
</organism>
<dbReference type="PANTHER" id="PTHR31279">
    <property type="entry name" value="PROTEIN EXORDIUM-LIKE 5"/>
    <property type="match status" value="1"/>
</dbReference>
<gene>
    <name evidence="1" type="ORF">CSSPJE1EN1_LOCUS15836</name>
</gene>
<keyword evidence="2" id="KW-1185">Reference proteome</keyword>
<dbReference type="Proteomes" id="UP001497444">
    <property type="component" value="Chromosome 3"/>
</dbReference>
<evidence type="ECO:0000313" key="1">
    <source>
        <dbReference type="EMBL" id="CAK9270358.1"/>
    </source>
</evidence>
<dbReference type="EMBL" id="OZ020098">
    <property type="protein sequence ID" value="CAK9270358.1"/>
    <property type="molecule type" value="Genomic_DNA"/>
</dbReference>
<dbReference type="Pfam" id="PF04674">
    <property type="entry name" value="Phi_1"/>
    <property type="match status" value="1"/>
</dbReference>
<dbReference type="InterPro" id="IPR006766">
    <property type="entry name" value="EXORDIUM-like"/>
</dbReference>
<proteinExistence type="predicted"/>
<accession>A0ABP0WXJ7</accession>
<reference evidence="1" key="1">
    <citation type="submission" date="2024-02" db="EMBL/GenBank/DDBJ databases">
        <authorList>
            <consortium name="ELIXIR-Norway"/>
            <consortium name="Elixir Norway"/>
        </authorList>
    </citation>
    <scope>NUCLEOTIDE SEQUENCE</scope>
</reference>
<evidence type="ECO:0000313" key="2">
    <source>
        <dbReference type="Proteomes" id="UP001497444"/>
    </source>
</evidence>
<dbReference type="PANTHER" id="PTHR31279:SF58">
    <property type="entry name" value="PROTEIN EXORDIUM-LIKE 2"/>
    <property type="match status" value="1"/>
</dbReference>